<name>A0ABW4RPZ0_9BACL</name>
<evidence type="ECO:0000313" key="2">
    <source>
        <dbReference type="Proteomes" id="UP001597233"/>
    </source>
</evidence>
<sequence length="157" mass="18339">MAREHEFYLFSRTIDVERFWKIWRNKESNSQIIDRVIIHDDIILYIMDTLKWIPSRNPALMGIPASTGINYYGLTLFDEVSAGNLKSVFSSWRDLFLNSPAVLELKGGYIMIEGEEQSGHYEKLVYNRDEIAKQFEKIISFADRLAEGECYLYHCGI</sequence>
<dbReference type="Proteomes" id="UP001597233">
    <property type="component" value="Unassembled WGS sequence"/>
</dbReference>
<keyword evidence="2" id="KW-1185">Reference proteome</keyword>
<organism evidence="1 2">
    <name type="scientific">Paenibacillus wenxiniae</name>
    <dbReference type="NCBI Taxonomy" id="1636843"/>
    <lineage>
        <taxon>Bacteria</taxon>
        <taxon>Bacillati</taxon>
        <taxon>Bacillota</taxon>
        <taxon>Bacilli</taxon>
        <taxon>Bacillales</taxon>
        <taxon>Paenibacillaceae</taxon>
        <taxon>Paenibacillus</taxon>
    </lineage>
</organism>
<gene>
    <name evidence="1" type="ORF">ACFSC9_22410</name>
</gene>
<protein>
    <submittedName>
        <fullName evidence="1">Uncharacterized protein</fullName>
    </submittedName>
</protein>
<dbReference type="RefSeq" id="WP_347322971.1">
    <property type="nucleotide sequence ID" value="NZ_JBCGUH010000001.1"/>
</dbReference>
<reference evidence="2" key="1">
    <citation type="journal article" date="2019" name="Int. J. Syst. Evol. Microbiol.">
        <title>The Global Catalogue of Microorganisms (GCM) 10K type strain sequencing project: providing services to taxonomists for standard genome sequencing and annotation.</title>
        <authorList>
            <consortium name="The Broad Institute Genomics Platform"/>
            <consortium name="The Broad Institute Genome Sequencing Center for Infectious Disease"/>
            <person name="Wu L."/>
            <person name="Ma J."/>
        </authorList>
    </citation>
    <scope>NUCLEOTIDE SEQUENCE [LARGE SCALE GENOMIC DNA]</scope>
    <source>
        <strain evidence="2">CCUG 54950</strain>
    </source>
</reference>
<dbReference type="EMBL" id="JBHUEH010000032">
    <property type="protein sequence ID" value="MFD1888242.1"/>
    <property type="molecule type" value="Genomic_DNA"/>
</dbReference>
<comment type="caution">
    <text evidence="1">The sequence shown here is derived from an EMBL/GenBank/DDBJ whole genome shotgun (WGS) entry which is preliminary data.</text>
</comment>
<accession>A0ABW4RPZ0</accession>
<evidence type="ECO:0000313" key="1">
    <source>
        <dbReference type="EMBL" id="MFD1888242.1"/>
    </source>
</evidence>
<proteinExistence type="predicted"/>